<organism evidence="1">
    <name type="scientific">Rhizophora mucronata</name>
    <name type="common">Asiatic mangrove</name>
    <dbReference type="NCBI Taxonomy" id="61149"/>
    <lineage>
        <taxon>Eukaryota</taxon>
        <taxon>Viridiplantae</taxon>
        <taxon>Streptophyta</taxon>
        <taxon>Embryophyta</taxon>
        <taxon>Tracheophyta</taxon>
        <taxon>Spermatophyta</taxon>
        <taxon>Magnoliopsida</taxon>
        <taxon>eudicotyledons</taxon>
        <taxon>Gunneridae</taxon>
        <taxon>Pentapetalae</taxon>
        <taxon>rosids</taxon>
        <taxon>fabids</taxon>
        <taxon>Malpighiales</taxon>
        <taxon>Rhizophoraceae</taxon>
        <taxon>Rhizophora</taxon>
    </lineage>
</organism>
<sequence length="89" mass="9787">MSVIVYFTFAFLRRLPPPFFFPSSEPGTESALCCFARGGHYSILLLIYSSKALPMFPNGSPLMESTRAASAAFEHMSCQARLLRAGCTD</sequence>
<proteinExistence type="predicted"/>
<evidence type="ECO:0000313" key="1">
    <source>
        <dbReference type="EMBL" id="MBX49168.1"/>
    </source>
</evidence>
<name>A0A2P2P342_RHIMU</name>
<accession>A0A2P2P342</accession>
<dbReference type="AlphaFoldDB" id="A0A2P2P342"/>
<dbReference type="EMBL" id="GGEC01068684">
    <property type="protein sequence ID" value="MBX49168.1"/>
    <property type="molecule type" value="Transcribed_RNA"/>
</dbReference>
<protein>
    <submittedName>
        <fullName evidence="1">Uncharacterized protein</fullName>
    </submittedName>
</protein>
<reference evidence="1" key="1">
    <citation type="submission" date="2018-02" db="EMBL/GenBank/DDBJ databases">
        <title>Rhizophora mucronata_Transcriptome.</title>
        <authorList>
            <person name="Meera S.P."/>
            <person name="Sreeshan A."/>
            <person name="Augustine A."/>
        </authorList>
    </citation>
    <scope>NUCLEOTIDE SEQUENCE</scope>
    <source>
        <tissue evidence="1">Leaf</tissue>
    </source>
</reference>